<dbReference type="Gene3D" id="3.30.420.10">
    <property type="entry name" value="Ribonuclease H-like superfamily/Ribonuclease H"/>
    <property type="match status" value="1"/>
</dbReference>
<proteinExistence type="predicted"/>
<reference evidence="2" key="1">
    <citation type="submission" date="2020-07" db="EMBL/GenBank/DDBJ databases">
        <title>The High-quality genome of the commercially important snow crab, Chionoecetes opilio.</title>
        <authorList>
            <person name="Jeong J.-H."/>
            <person name="Ryu S."/>
        </authorList>
    </citation>
    <scope>NUCLEOTIDE SEQUENCE</scope>
    <source>
        <strain evidence="2">MADBK_172401_WGS</strain>
        <tissue evidence="2">Digestive gland</tissue>
    </source>
</reference>
<organism evidence="2 3">
    <name type="scientific">Chionoecetes opilio</name>
    <name type="common">Atlantic snow crab</name>
    <name type="synonym">Cancer opilio</name>
    <dbReference type="NCBI Taxonomy" id="41210"/>
    <lineage>
        <taxon>Eukaryota</taxon>
        <taxon>Metazoa</taxon>
        <taxon>Ecdysozoa</taxon>
        <taxon>Arthropoda</taxon>
        <taxon>Crustacea</taxon>
        <taxon>Multicrustacea</taxon>
        <taxon>Malacostraca</taxon>
        <taxon>Eumalacostraca</taxon>
        <taxon>Eucarida</taxon>
        <taxon>Decapoda</taxon>
        <taxon>Pleocyemata</taxon>
        <taxon>Brachyura</taxon>
        <taxon>Eubrachyura</taxon>
        <taxon>Majoidea</taxon>
        <taxon>Majidae</taxon>
        <taxon>Chionoecetes</taxon>
    </lineage>
</organism>
<keyword evidence="3" id="KW-1185">Reference proteome</keyword>
<evidence type="ECO:0000256" key="1">
    <source>
        <dbReference type="SAM" id="MobiDB-lite"/>
    </source>
</evidence>
<feature type="region of interest" description="Disordered" evidence="1">
    <location>
        <begin position="18"/>
        <end position="52"/>
    </location>
</feature>
<name>A0A8J4YNF7_CHIOP</name>
<dbReference type="SUPFAM" id="SSF53098">
    <property type="entry name" value="Ribonuclease H-like"/>
    <property type="match status" value="1"/>
</dbReference>
<gene>
    <name evidence="2" type="ORF">GWK47_042018</name>
</gene>
<sequence>MGFVQWGRGGCARCVGRGIRSGASPPPTGQVSTTSSPYSGGLYPPSPTNNTKKEEEISAIKILLPAAAARRRTDSTRALLLLTIEGWEITFQWVPSHTGIPSNEEADSAARMALTDVNTTPFPLSLSAAKCLISRLCRSTWNNTLGDTLRITSMGQYRSAVMMAEFCSIPTCSKQITSDRAEVHDKGLEGLLRASIEREDGLQSVFERKRSQLPETVIDYNVETKIPRNRRVRAHDALTKATLQSVIEKAGDRHDEWGDAVRLRISNELDFIAAEVKYHHDCQVLFYAGKQFPSENSRDGYQRGRPVNATKHAAFQKLCQFIRDNDDVIFTCRTYDFDGRLFRWRRGLQPQKARTEIGECFGQDIVRLVILENRPYTFLDESNTSLEVIMSPVT</sequence>
<dbReference type="EMBL" id="JACEEZ010007761">
    <property type="protein sequence ID" value="KAG0723755.1"/>
    <property type="molecule type" value="Genomic_DNA"/>
</dbReference>
<dbReference type="AlphaFoldDB" id="A0A8J4YNF7"/>
<protein>
    <recommendedName>
        <fullName evidence="4">RNase H type-1 domain-containing protein</fullName>
    </recommendedName>
</protein>
<dbReference type="Proteomes" id="UP000770661">
    <property type="component" value="Unassembled WGS sequence"/>
</dbReference>
<evidence type="ECO:0000313" key="2">
    <source>
        <dbReference type="EMBL" id="KAG0723755.1"/>
    </source>
</evidence>
<accession>A0A8J4YNF7</accession>
<evidence type="ECO:0000313" key="3">
    <source>
        <dbReference type="Proteomes" id="UP000770661"/>
    </source>
</evidence>
<dbReference type="InterPro" id="IPR036397">
    <property type="entry name" value="RNaseH_sf"/>
</dbReference>
<comment type="caution">
    <text evidence="2">The sequence shown here is derived from an EMBL/GenBank/DDBJ whole genome shotgun (WGS) entry which is preliminary data.</text>
</comment>
<dbReference type="GO" id="GO:0003676">
    <property type="term" value="F:nucleic acid binding"/>
    <property type="evidence" value="ECO:0007669"/>
    <property type="project" value="InterPro"/>
</dbReference>
<evidence type="ECO:0008006" key="4">
    <source>
        <dbReference type="Google" id="ProtNLM"/>
    </source>
</evidence>
<dbReference type="OrthoDB" id="6747455at2759"/>
<dbReference type="InterPro" id="IPR012337">
    <property type="entry name" value="RNaseH-like_sf"/>
</dbReference>